<dbReference type="RefSeq" id="XP_034250759.1">
    <property type="nucleotide sequence ID" value="XM_034394868.1"/>
</dbReference>
<dbReference type="RefSeq" id="XP_034250758.1">
    <property type="nucleotide sequence ID" value="XM_034394867.1"/>
</dbReference>
<name>A0A6P9A014_THRPL</name>
<dbReference type="Gene3D" id="1.10.12.10">
    <property type="entry name" value="Lyase 2-enoyl-coa Hydratase, Chain A, domain 2"/>
    <property type="match status" value="1"/>
</dbReference>
<evidence type="ECO:0000313" key="3">
    <source>
        <dbReference type="RefSeq" id="XP_034250758.1"/>
    </source>
</evidence>
<feature type="compositionally biased region" description="Basic and acidic residues" evidence="1">
    <location>
        <begin position="486"/>
        <end position="504"/>
    </location>
</feature>
<dbReference type="InterPro" id="IPR014748">
    <property type="entry name" value="Enoyl-CoA_hydra_C"/>
</dbReference>
<keyword evidence="2" id="KW-1185">Reference proteome</keyword>
<dbReference type="RefSeq" id="XP_034250760.1">
    <property type="nucleotide sequence ID" value="XM_034394869.1"/>
</dbReference>
<feature type="compositionally biased region" description="Polar residues" evidence="1">
    <location>
        <begin position="80"/>
        <end position="89"/>
    </location>
</feature>
<feature type="region of interest" description="Disordered" evidence="1">
    <location>
        <begin position="59"/>
        <end position="107"/>
    </location>
</feature>
<dbReference type="SUPFAM" id="SSF52096">
    <property type="entry name" value="ClpP/crotonase"/>
    <property type="match status" value="1"/>
</dbReference>
<feature type="compositionally biased region" description="Basic residues" evidence="1">
    <location>
        <begin position="572"/>
        <end position="581"/>
    </location>
</feature>
<dbReference type="CDD" id="cd06558">
    <property type="entry name" value="crotonase-like"/>
    <property type="match status" value="1"/>
</dbReference>
<dbReference type="InterPro" id="IPR001753">
    <property type="entry name" value="Enoyl-CoA_hydra/iso"/>
</dbReference>
<feature type="compositionally biased region" description="Acidic residues" evidence="1">
    <location>
        <begin position="59"/>
        <end position="77"/>
    </location>
</feature>
<dbReference type="Proteomes" id="UP000515158">
    <property type="component" value="Unplaced"/>
</dbReference>
<dbReference type="InterPro" id="IPR051053">
    <property type="entry name" value="ECH/Chromodomain_protein"/>
</dbReference>
<evidence type="ECO:0000313" key="4">
    <source>
        <dbReference type="RefSeq" id="XP_034250759.1"/>
    </source>
</evidence>
<dbReference type="PANTHER" id="PTHR43684:SF11">
    <property type="entry name" value="CHROMO DOMAIN-CONTAINING PROTEIN"/>
    <property type="match status" value="1"/>
</dbReference>
<evidence type="ECO:0000313" key="2">
    <source>
        <dbReference type="Proteomes" id="UP000515158"/>
    </source>
</evidence>
<gene>
    <name evidence="3 4 5" type="primary">LOC117651111</name>
</gene>
<feature type="compositionally biased region" description="Basic and acidic residues" evidence="1">
    <location>
        <begin position="375"/>
        <end position="384"/>
    </location>
</feature>
<feature type="compositionally biased region" description="Pro residues" evidence="1">
    <location>
        <begin position="442"/>
        <end position="451"/>
    </location>
</feature>
<dbReference type="PANTHER" id="PTHR43684">
    <property type="match status" value="1"/>
</dbReference>
<feature type="compositionally biased region" description="Pro residues" evidence="1">
    <location>
        <begin position="335"/>
        <end position="352"/>
    </location>
</feature>
<dbReference type="KEGG" id="tpal:117651111"/>
<sequence length="1304" mass="141036">MEQDGASGLLPLLPSVPVLVPVTNPEQTEEQDSCSLTELVPVHSKQHTSATDRILAAEEELVDDPNPIDEDTSEMLEDTISPSNDTGSKTVAPGSQKFESLGGLVGSNDIDAIAPDLSAETMSETASETYSEANSDAQSEKSQQSTTSYHLPPHVLGRTVENPSADISPGRRVQKPRLGVKVPYRNLTSQIVTQNEIAQEIFERTAKKHPSMVQSIAESPPVIPKTEIFTRKLTQRLCSSITSSGTKPKAPIVPDSIGGALKALLPNKQSPAIADGMRLSPGFTYNEKDKALDDAELLSILEGDGDPLWLPEKLLRKPENPAPGTAPVAAGQSPVPAPTPSPAPPQLSPPKLDPAVEKELALKQLMELPIAFPSKKIEKKDKPEKRPRKGAKARKDAEEVAPELSSNVPNPELASGLSNGGSAENAPPAPPVTPGSTLPSTPVAPIPPPDNITPSDNSIQVEQAPPSVQITANSGKKPSSNRKRKMTPEVEAVLKKTKLSKKEPVPNAIPSAKTKGSKAVPNPSTPADSGKAVDSGKTPETGKKKTASNRKTPQPKTDVEVVTNGNTDNNNKKKVVKRVSKGKTEDETPKKTASKPPQAKSKTPKDDKKSPPRSQALAPAVKQKSGEINNEDATEVAKDQPMEVDEAVPSLNPVEEHADVQPQQKKPTRINRELEHLLGDEGAVNMLYSVEGHKRKGSKDLALKTRLVKTAVMRLSTTSQGHMPVSLRARRSMNVAEPPKLVKMSGNRKQRNHSSESFDAMRSPPYLTPVEGASQMFSPRQKLTADDSRIIRRHSSSSSFSSPSVSPRRVSVEESNMQQASTSQRSPSSPRKKGVPIFIRDKAKALTYDGKKKPKILNPALDPAFIKKKLLELQNKKYNLLPNPAAILDAQAKSSVEVNGRMSTATAKKLAKLHKAQLLAERKAALELAKAQKAAEQLLQVQREVEEQNKEDALPISPTAIKQEGKKSSVQLSPDAASEACECPFGVCLASCATCVTGPLFCVSPTGYSNLLKSLQPKGKGGSVEERQRATARHCAGTYNYKEITVRRYDNIFHVILAPVSTKMSSALNIQVLRELRDALQQVRKDDQCKVVLLTSTGSIFCQGIDLSALVHNNNEKRKTAAFEMSLALKDFLKCVAHFPKPLIAGVQGSAVGLGVTMLPLFDMVFASDKATFHTPYAELGQVPEGGATLTLPHLLGHTATSELLLNSRKMTSNEALQCGLVTRILWPDRFMEELIPIIKKIAQQSAQSMEATKALLRHGLRTKFDAALESETHLLVTHWTSKECQTSYQNWMDNGEVCLQRTT</sequence>
<feature type="compositionally biased region" description="Low complexity" evidence="1">
    <location>
        <begin position="796"/>
        <end position="815"/>
    </location>
</feature>
<evidence type="ECO:0000313" key="5">
    <source>
        <dbReference type="RefSeq" id="XP_034250760.1"/>
    </source>
</evidence>
<reference evidence="3 4" key="1">
    <citation type="submission" date="2025-04" db="UniProtKB">
        <authorList>
            <consortium name="RefSeq"/>
        </authorList>
    </citation>
    <scope>IDENTIFICATION</scope>
    <source>
        <tissue evidence="3 4">Total insect</tissue>
    </source>
</reference>
<dbReference type="Pfam" id="PF00378">
    <property type="entry name" value="ECH_1"/>
    <property type="match status" value="1"/>
</dbReference>
<accession>A0A6P9A014</accession>
<dbReference type="GeneID" id="117651111"/>
<dbReference type="InterPro" id="IPR029045">
    <property type="entry name" value="ClpP/crotonase-like_dom_sf"/>
</dbReference>
<feature type="compositionally biased region" description="Polar residues" evidence="1">
    <location>
        <begin position="452"/>
        <end position="478"/>
    </location>
</feature>
<dbReference type="Gene3D" id="3.90.226.10">
    <property type="entry name" value="2-enoyl-CoA Hydratase, Chain A, domain 1"/>
    <property type="match status" value="1"/>
</dbReference>
<evidence type="ECO:0000256" key="1">
    <source>
        <dbReference type="SAM" id="MobiDB-lite"/>
    </source>
</evidence>
<feature type="compositionally biased region" description="Polar residues" evidence="1">
    <location>
        <begin position="816"/>
        <end position="829"/>
    </location>
</feature>
<dbReference type="OrthoDB" id="6357915at2759"/>
<organism evidence="5">
    <name type="scientific">Thrips palmi</name>
    <name type="common">Melon thrips</name>
    <dbReference type="NCBI Taxonomy" id="161013"/>
    <lineage>
        <taxon>Eukaryota</taxon>
        <taxon>Metazoa</taxon>
        <taxon>Ecdysozoa</taxon>
        <taxon>Arthropoda</taxon>
        <taxon>Hexapoda</taxon>
        <taxon>Insecta</taxon>
        <taxon>Pterygota</taxon>
        <taxon>Neoptera</taxon>
        <taxon>Paraneoptera</taxon>
        <taxon>Thysanoptera</taxon>
        <taxon>Terebrantia</taxon>
        <taxon>Thripoidea</taxon>
        <taxon>Thripidae</taxon>
        <taxon>Thrips</taxon>
    </lineage>
</organism>
<feature type="region of interest" description="Disordered" evidence="1">
    <location>
        <begin position="120"/>
        <end position="154"/>
    </location>
</feature>
<feature type="compositionally biased region" description="Low complexity" evidence="1">
    <location>
        <begin position="560"/>
        <end position="569"/>
    </location>
</feature>
<feature type="compositionally biased region" description="Polar residues" evidence="1">
    <location>
        <begin position="120"/>
        <end position="149"/>
    </location>
</feature>
<feature type="region of interest" description="Disordered" evidence="1">
    <location>
        <begin position="311"/>
        <end position="669"/>
    </location>
</feature>
<feature type="region of interest" description="Disordered" evidence="1">
    <location>
        <begin position="731"/>
        <end position="835"/>
    </location>
</feature>
<proteinExistence type="predicted"/>
<protein>
    <submittedName>
        <fullName evidence="3 4">Uncharacterized protein LOC117651111 isoform X1</fullName>
    </submittedName>
</protein>